<evidence type="ECO:0000313" key="3">
    <source>
        <dbReference type="Proteomes" id="UP000604475"/>
    </source>
</evidence>
<dbReference type="SUPFAM" id="SSF47413">
    <property type="entry name" value="lambda repressor-like DNA-binding domains"/>
    <property type="match status" value="1"/>
</dbReference>
<organism evidence="2 3">
    <name type="scientific">Frankia nepalensis</name>
    <dbReference type="NCBI Taxonomy" id="1836974"/>
    <lineage>
        <taxon>Bacteria</taxon>
        <taxon>Bacillati</taxon>
        <taxon>Actinomycetota</taxon>
        <taxon>Actinomycetes</taxon>
        <taxon>Frankiales</taxon>
        <taxon>Frankiaceae</taxon>
        <taxon>Frankia</taxon>
    </lineage>
</organism>
<feature type="domain" description="HTH cro/C1-type" evidence="1">
    <location>
        <begin position="19"/>
        <end position="73"/>
    </location>
</feature>
<protein>
    <submittedName>
        <fullName evidence="2">Helix-turn-helix transcriptional regulator</fullName>
    </submittedName>
</protein>
<comment type="caution">
    <text evidence="2">The sequence shown here is derived from an EMBL/GenBank/DDBJ whole genome shotgun (WGS) entry which is preliminary data.</text>
</comment>
<evidence type="ECO:0000259" key="1">
    <source>
        <dbReference type="PROSITE" id="PS50943"/>
    </source>
</evidence>
<dbReference type="InterPro" id="IPR001387">
    <property type="entry name" value="Cro/C1-type_HTH"/>
</dbReference>
<dbReference type="CDD" id="cd00093">
    <property type="entry name" value="HTH_XRE"/>
    <property type="match status" value="1"/>
</dbReference>
<dbReference type="AlphaFoldDB" id="A0A937RHV3"/>
<dbReference type="GO" id="GO:0003677">
    <property type="term" value="F:DNA binding"/>
    <property type="evidence" value="ECO:0007669"/>
    <property type="project" value="InterPro"/>
</dbReference>
<dbReference type="SMART" id="SM00530">
    <property type="entry name" value="HTH_XRE"/>
    <property type="match status" value="1"/>
</dbReference>
<dbReference type="RefSeq" id="WP_203001924.1">
    <property type="nucleotide sequence ID" value="NZ_JADWYU010000247.1"/>
</dbReference>
<proteinExistence type="predicted"/>
<reference evidence="2" key="1">
    <citation type="submission" date="2020-12" db="EMBL/GenBank/DDBJ databases">
        <title>Genomic characterization of non-nitrogen-fixing Frankia strains.</title>
        <authorList>
            <person name="Carlos-Shanley C."/>
            <person name="Guerra T."/>
            <person name="Hahn D."/>
        </authorList>
    </citation>
    <scope>NUCLEOTIDE SEQUENCE</scope>
    <source>
        <strain evidence="2">CN6</strain>
    </source>
</reference>
<dbReference type="PROSITE" id="PS50943">
    <property type="entry name" value="HTH_CROC1"/>
    <property type="match status" value="1"/>
</dbReference>
<dbReference type="EMBL" id="JAEACQ010000249">
    <property type="protein sequence ID" value="MBL7630447.1"/>
    <property type="molecule type" value="Genomic_DNA"/>
</dbReference>
<sequence>MGDLDDLQGTSLERLGRRVRELRGDACLTQEQVVARLAGCDRARLSRIENGRELPSVHLVCALQAVLGGAGELLTLRWRAWHDQHLKELGLGEDGADEPTAGTPDQTLRDLATMAATVSRLMHHADPDPITLIEIGEDLEKVMATYYTADSDLLLSVLAHRQRQIHRALHRRVSLRVHQELRLLGGQSSYLLARLAFHIGHGANAATFAALAAQHAKGEDPLLAGSVALLQTCMSFHNGCFSSAADTAAAARRSTQPPAHPFLRARLTAFEAAAHAGAGDMAQAREAFLTLRDTLAKHPDSWMFDHTRDRLHAALTPTDLRTGESAEWHACATLGARDATQATTAGAVWAALAENLVPNNPVAAADAGRYALAVMAGSPGEAVIQRISHLHTALTRRRPDLPELDELAAMLHNARTPADR</sequence>
<keyword evidence="3" id="KW-1185">Reference proteome</keyword>
<name>A0A937RHV3_9ACTN</name>
<dbReference type="Pfam" id="PF13560">
    <property type="entry name" value="HTH_31"/>
    <property type="match status" value="1"/>
</dbReference>
<evidence type="ECO:0000313" key="2">
    <source>
        <dbReference type="EMBL" id="MBL7630447.1"/>
    </source>
</evidence>
<dbReference type="Gene3D" id="1.10.260.40">
    <property type="entry name" value="lambda repressor-like DNA-binding domains"/>
    <property type="match status" value="1"/>
</dbReference>
<gene>
    <name evidence="2" type="ORF">I7412_25455</name>
</gene>
<dbReference type="Proteomes" id="UP000604475">
    <property type="component" value="Unassembled WGS sequence"/>
</dbReference>
<accession>A0A937RHV3</accession>
<dbReference type="InterPro" id="IPR010982">
    <property type="entry name" value="Lambda_DNA-bd_dom_sf"/>
</dbReference>